<keyword evidence="1" id="KW-0472">Membrane</keyword>
<reference evidence="2 3" key="1">
    <citation type="submission" date="2022-07" db="EMBL/GenBank/DDBJ databases">
        <title>Methylomonas rivi sp. nov., Methylomonas rosea sp. nov., Methylomonas aureus sp. nov. and Methylomonas subterranea sp. nov., four novel methanotrophs isolated from a freshwater creek and the deep terrestrial subsurface.</title>
        <authorList>
            <person name="Abin C."/>
            <person name="Sankaranarayanan K."/>
            <person name="Garner C."/>
            <person name="Sindelar R."/>
            <person name="Kotary K."/>
            <person name="Garner R."/>
            <person name="Barclay S."/>
            <person name="Lawson P."/>
            <person name="Krumholz L."/>
        </authorList>
    </citation>
    <scope>NUCLEOTIDE SEQUENCE [LARGE SCALE GENOMIC DNA]</scope>
    <source>
        <strain evidence="2 3">WSC-6</strain>
    </source>
</reference>
<proteinExistence type="predicted"/>
<feature type="transmembrane region" description="Helical" evidence="1">
    <location>
        <begin position="54"/>
        <end position="73"/>
    </location>
</feature>
<keyword evidence="3" id="KW-1185">Reference proteome</keyword>
<dbReference type="RefSeq" id="WP_256616479.1">
    <property type="nucleotide sequence ID" value="NZ_JANIBK010000121.1"/>
</dbReference>
<evidence type="ECO:0000313" key="3">
    <source>
        <dbReference type="Proteomes" id="UP001524586"/>
    </source>
</evidence>
<sequence>MAHVHGATTAAAATGAAVMADMGKMGESVGHAAMKATAVGVGVAAGTTGAFKRLVAHPLVLFGLGFAVGFYAYKYRKEILSSAHNAE</sequence>
<keyword evidence="1" id="KW-0812">Transmembrane</keyword>
<keyword evidence="1" id="KW-1133">Transmembrane helix</keyword>
<evidence type="ECO:0000313" key="2">
    <source>
        <dbReference type="EMBL" id="MCQ8130053.1"/>
    </source>
</evidence>
<gene>
    <name evidence="2" type="ORF">NP596_16465</name>
</gene>
<comment type="caution">
    <text evidence="2">The sequence shown here is derived from an EMBL/GenBank/DDBJ whole genome shotgun (WGS) entry which is preliminary data.</text>
</comment>
<dbReference type="Proteomes" id="UP001524586">
    <property type="component" value="Unassembled WGS sequence"/>
</dbReference>
<dbReference type="EMBL" id="JANIBK010000121">
    <property type="protein sequence ID" value="MCQ8130053.1"/>
    <property type="molecule type" value="Genomic_DNA"/>
</dbReference>
<evidence type="ECO:0008006" key="4">
    <source>
        <dbReference type="Google" id="ProtNLM"/>
    </source>
</evidence>
<evidence type="ECO:0000256" key="1">
    <source>
        <dbReference type="SAM" id="Phobius"/>
    </source>
</evidence>
<accession>A0ABT1U972</accession>
<name>A0ABT1U972_9GAMM</name>
<protein>
    <recommendedName>
        <fullName evidence="4">DUF883 domain-containing protein</fullName>
    </recommendedName>
</protein>
<organism evidence="2 3">
    <name type="scientific">Methylomonas rivi</name>
    <dbReference type="NCBI Taxonomy" id="2952226"/>
    <lineage>
        <taxon>Bacteria</taxon>
        <taxon>Pseudomonadati</taxon>
        <taxon>Pseudomonadota</taxon>
        <taxon>Gammaproteobacteria</taxon>
        <taxon>Methylococcales</taxon>
        <taxon>Methylococcaceae</taxon>
        <taxon>Methylomonas</taxon>
    </lineage>
</organism>